<feature type="compositionally biased region" description="Polar residues" evidence="10">
    <location>
        <begin position="200"/>
        <end position="209"/>
    </location>
</feature>
<feature type="compositionally biased region" description="Polar residues" evidence="10">
    <location>
        <begin position="51"/>
        <end position="60"/>
    </location>
</feature>
<dbReference type="PROSITE" id="PS50157">
    <property type="entry name" value="ZINC_FINGER_C2H2_2"/>
    <property type="match status" value="2"/>
</dbReference>
<evidence type="ECO:0000256" key="3">
    <source>
        <dbReference type="ARBA" id="ARBA00022737"/>
    </source>
</evidence>
<organism evidence="12 13">
    <name type="scientific">Rhododendron simsii</name>
    <name type="common">Sims's rhododendron</name>
    <dbReference type="NCBI Taxonomy" id="118357"/>
    <lineage>
        <taxon>Eukaryota</taxon>
        <taxon>Viridiplantae</taxon>
        <taxon>Streptophyta</taxon>
        <taxon>Embryophyta</taxon>
        <taxon>Tracheophyta</taxon>
        <taxon>Spermatophyta</taxon>
        <taxon>Magnoliopsida</taxon>
        <taxon>eudicotyledons</taxon>
        <taxon>Gunneridae</taxon>
        <taxon>Pentapetalae</taxon>
        <taxon>asterids</taxon>
        <taxon>Ericales</taxon>
        <taxon>Ericaceae</taxon>
        <taxon>Ericoideae</taxon>
        <taxon>Rhodoreae</taxon>
        <taxon>Rhododendron</taxon>
    </lineage>
</organism>
<dbReference type="EMBL" id="WJXA01000013">
    <property type="protein sequence ID" value="KAF7121146.1"/>
    <property type="molecule type" value="Genomic_DNA"/>
</dbReference>
<keyword evidence="13" id="KW-1185">Reference proteome</keyword>
<dbReference type="InterPro" id="IPR013087">
    <property type="entry name" value="Znf_C2H2_type"/>
</dbReference>
<evidence type="ECO:0000256" key="8">
    <source>
        <dbReference type="ARBA" id="ARBA00023242"/>
    </source>
</evidence>
<evidence type="ECO:0000256" key="4">
    <source>
        <dbReference type="ARBA" id="ARBA00022771"/>
    </source>
</evidence>
<evidence type="ECO:0000256" key="2">
    <source>
        <dbReference type="ARBA" id="ARBA00022723"/>
    </source>
</evidence>
<evidence type="ECO:0000256" key="9">
    <source>
        <dbReference type="PROSITE-ProRule" id="PRU00042"/>
    </source>
</evidence>
<feature type="region of interest" description="Disordered" evidence="10">
    <location>
        <begin position="190"/>
        <end position="224"/>
    </location>
</feature>
<feature type="compositionally biased region" description="Basic and acidic residues" evidence="10">
    <location>
        <begin position="287"/>
        <end position="306"/>
    </location>
</feature>
<gene>
    <name evidence="12" type="ORF">RHSIM_Rhsim13G0100600</name>
</gene>
<feature type="compositionally biased region" description="Low complexity" evidence="10">
    <location>
        <begin position="28"/>
        <end position="40"/>
    </location>
</feature>
<evidence type="ECO:0000256" key="7">
    <source>
        <dbReference type="ARBA" id="ARBA00023163"/>
    </source>
</evidence>
<protein>
    <recommendedName>
        <fullName evidence="11">C2H2-type domain-containing protein</fullName>
    </recommendedName>
</protein>
<comment type="subcellular location">
    <subcellularLocation>
        <location evidence="1">Nucleus</location>
    </subcellularLocation>
</comment>
<name>A0A834G1M5_RHOSS</name>
<dbReference type="GO" id="GO:0008270">
    <property type="term" value="F:zinc ion binding"/>
    <property type="evidence" value="ECO:0007669"/>
    <property type="project" value="UniProtKB-KW"/>
</dbReference>
<keyword evidence="4 9" id="KW-0863">Zinc-finger</keyword>
<evidence type="ECO:0000259" key="11">
    <source>
        <dbReference type="PROSITE" id="PS50157"/>
    </source>
</evidence>
<evidence type="ECO:0000256" key="5">
    <source>
        <dbReference type="ARBA" id="ARBA00022833"/>
    </source>
</evidence>
<feature type="domain" description="C2H2-type" evidence="11">
    <location>
        <begin position="111"/>
        <end position="138"/>
    </location>
</feature>
<feature type="region of interest" description="Disordered" evidence="10">
    <location>
        <begin position="279"/>
        <end position="336"/>
    </location>
</feature>
<dbReference type="InterPro" id="IPR036236">
    <property type="entry name" value="Znf_C2H2_sf"/>
</dbReference>
<dbReference type="AlphaFoldDB" id="A0A834G1M5"/>
<dbReference type="Pfam" id="PF13912">
    <property type="entry name" value="zf-C2H2_6"/>
    <property type="match status" value="2"/>
</dbReference>
<dbReference type="GO" id="GO:0005634">
    <property type="term" value="C:nucleus"/>
    <property type="evidence" value="ECO:0007669"/>
    <property type="project" value="UniProtKB-SubCell"/>
</dbReference>
<dbReference type="PROSITE" id="PS00028">
    <property type="entry name" value="ZINC_FINGER_C2H2_1"/>
    <property type="match status" value="2"/>
</dbReference>
<dbReference type="SUPFAM" id="SSF57667">
    <property type="entry name" value="beta-beta-alpha zinc fingers"/>
    <property type="match status" value="1"/>
</dbReference>
<keyword evidence="6" id="KW-0805">Transcription regulation</keyword>
<sequence length="336" mass="37140">MESPEEFTGSNDHSLIMKRKRTKRQRPSSASSLSTAAANSDGDGVYFAFPSPTSSGEMSITNTEEDQDMAECLILLARGVFQSQLAEEEEEEEGKVVKFNRHAEKSGFCVYECKTCNRTFPSFQALGGHRASHKKPKTKLEENRAKPEQGERIEQAIKFTKLVSRPSDKPKMHECSICGSEFSSGQALGGHMRRHRAAPTATSIDTNTAESDEDGHDDKKRNVLPLDLNLPAPLELEDDYDHHGEINEALINCCCCYTWSMLVFCTAVADIHGDCSGPGNGARTAHRTTEQEQEGPRPLHIQDRVQDPAVSPRNVARKKKSARGLSLSKDAEHARP</sequence>
<dbReference type="OrthoDB" id="6077919at2759"/>
<feature type="region of interest" description="Disordered" evidence="10">
    <location>
        <begin position="1"/>
        <end position="60"/>
    </location>
</feature>
<evidence type="ECO:0000256" key="6">
    <source>
        <dbReference type="ARBA" id="ARBA00023015"/>
    </source>
</evidence>
<evidence type="ECO:0000313" key="13">
    <source>
        <dbReference type="Proteomes" id="UP000626092"/>
    </source>
</evidence>
<comment type="caution">
    <text evidence="12">The sequence shown here is derived from an EMBL/GenBank/DDBJ whole genome shotgun (WGS) entry which is preliminary data.</text>
</comment>
<dbReference type="PANTHER" id="PTHR26374:SF466">
    <property type="entry name" value="OS09G0122000 PROTEIN"/>
    <property type="match status" value="1"/>
</dbReference>
<accession>A0A834G1M5</accession>
<feature type="domain" description="C2H2-type" evidence="11">
    <location>
        <begin position="173"/>
        <end position="200"/>
    </location>
</feature>
<dbReference type="SMART" id="SM00355">
    <property type="entry name" value="ZnF_C2H2"/>
    <property type="match status" value="2"/>
</dbReference>
<evidence type="ECO:0000256" key="10">
    <source>
        <dbReference type="SAM" id="MobiDB-lite"/>
    </source>
</evidence>
<keyword evidence="2" id="KW-0479">Metal-binding</keyword>
<dbReference type="PANTHER" id="PTHR26374">
    <property type="entry name" value="ZINC FINGER PROTEIN ZAT5"/>
    <property type="match status" value="1"/>
</dbReference>
<reference evidence="12" key="1">
    <citation type="submission" date="2019-11" db="EMBL/GenBank/DDBJ databases">
        <authorList>
            <person name="Liu Y."/>
            <person name="Hou J."/>
            <person name="Li T.-Q."/>
            <person name="Guan C.-H."/>
            <person name="Wu X."/>
            <person name="Wu H.-Z."/>
            <person name="Ling F."/>
            <person name="Zhang R."/>
            <person name="Shi X.-G."/>
            <person name="Ren J.-P."/>
            <person name="Chen E.-F."/>
            <person name="Sun J.-M."/>
        </authorList>
    </citation>
    <scope>NUCLEOTIDE SEQUENCE</scope>
    <source>
        <strain evidence="12">Adult_tree_wgs_1</strain>
        <tissue evidence="12">Leaves</tissue>
    </source>
</reference>
<proteinExistence type="predicted"/>
<keyword evidence="5" id="KW-0862">Zinc</keyword>
<feature type="region of interest" description="Disordered" evidence="10">
    <location>
        <begin position="127"/>
        <end position="149"/>
    </location>
</feature>
<evidence type="ECO:0000256" key="1">
    <source>
        <dbReference type="ARBA" id="ARBA00004123"/>
    </source>
</evidence>
<dbReference type="Proteomes" id="UP000626092">
    <property type="component" value="Unassembled WGS sequence"/>
</dbReference>
<evidence type="ECO:0000313" key="12">
    <source>
        <dbReference type="EMBL" id="KAF7121146.1"/>
    </source>
</evidence>
<dbReference type="Gene3D" id="3.30.160.60">
    <property type="entry name" value="Classic Zinc Finger"/>
    <property type="match status" value="1"/>
</dbReference>
<feature type="compositionally biased region" description="Basic and acidic residues" evidence="10">
    <location>
        <begin position="138"/>
        <end position="149"/>
    </location>
</feature>
<feature type="compositionally biased region" description="Basic residues" evidence="10">
    <location>
        <begin position="16"/>
        <end position="26"/>
    </location>
</feature>
<keyword evidence="8" id="KW-0539">Nucleus</keyword>
<keyword evidence="3" id="KW-0677">Repeat</keyword>
<keyword evidence="7" id="KW-0804">Transcription</keyword>